<evidence type="ECO:0000256" key="2">
    <source>
        <dbReference type="SAM" id="SignalP"/>
    </source>
</evidence>
<evidence type="ECO:0008006" key="5">
    <source>
        <dbReference type="Google" id="ProtNLM"/>
    </source>
</evidence>
<feature type="region of interest" description="Disordered" evidence="1">
    <location>
        <begin position="730"/>
        <end position="765"/>
    </location>
</feature>
<accession>A0A2P8E0R4</accession>
<dbReference type="Proteomes" id="UP000240708">
    <property type="component" value="Unassembled WGS sequence"/>
</dbReference>
<dbReference type="Gene3D" id="1.25.40.10">
    <property type="entry name" value="Tetratricopeptide repeat domain"/>
    <property type="match status" value="2"/>
</dbReference>
<dbReference type="PROSITE" id="PS51257">
    <property type="entry name" value="PROKAR_LIPOPROTEIN"/>
    <property type="match status" value="1"/>
</dbReference>
<sequence length="879" mass="102855">MMRRYLTILGIIAMILLSACSSEKNTFTNRWFHNTTSRYNAVFYAKANIGEIEKTIEKSHREDFTQVLPIFFPIDSALIDQNEELLVDVRDFASKAIDWHRISKWVDDSYFLLGLADYYDGKFDESSNTFRYLNVNSKKKRVRHRSLIQLMRQFTDIGNFEDAAYVIEYLSKESGINTENKFLLYKTLAYYYDQRQDVNGKIGALDRAISLTKDKKEKSRINFILAQLYQREGLDALAYSYYNEAVKGNPPYELAFFAQLFAQQVAELNKSKDVKRVRSYYDELFKDSKNKDLRDVILYEKALFELKQDDVQEAEKLLILAAKQESNNPLQKSYIYQKLAEINFEIKKDFKTTKYYLDSALAQIRPTDKIYAEINQKKGIFDNYVTHYEIINKNDSLIRLSQMSAEEQEMVAELFIKQEEERLLREAEQKSQQRSSGIFDNLLAFGGRGSGESFYFDNNLAMQRGSIEFYRNWGTRPLDDNWRRNIQGFQSSTRGNGALGPMSDTREEDRAEEQSSIIGQLPDKKSLLAQIPKTEEDVNLLREKLEESYFELGKLLYFDFKESLMSIEYLESLITTYPNSNKKAEAYYILYLANQEINGNPTLYVQRLNREFPDSPFTYSVNNPDAIKGNQAFLESSKLYKEAYEQYYAGNYAAARSIIRSTLENYPLTKNTSRLILLDIMVSGKVDDAERYKYRLENYIQTTEDSQLVKLARNMLLALTGEQVEIRSEREEVAMESQNNEEQTSETEEEAENEEDSPYRENPNQTHIFVIALDPEKARESKNLLADLETFHAQNFANSRLRTGNMNLNRQEVIFIVSPFNNAERAIAYRNKFMDDFNSGSIEKSDKENSFLISIENFQELNRRKNLNEYRQFYRRVYK</sequence>
<dbReference type="EMBL" id="PYGF01000008">
    <property type="protein sequence ID" value="PSL02987.1"/>
    <property type="molecule type" value="Genomic_DNA"/>
</dbReference>
<comment type="caution">
    <text evidence="3">The sequence shown here is derived from an EMBL/GenBank/DDBJ whole genome shotgun (WGS) entry which is preliminary data.</text>
</comment>
<reference evidence="3 4" key="1">
    <citation type="submission" date="2018-03" db="EMBL/GenBank/DDBJ databases">
        <title>Genomic Encyclopedia of Archaeal and Bacterial Type Strains, Phase II (KMG-II): from individual species to whole genera.</title>
        <authorList>
            <person name="Goeker M."/>
        </authorList>
    </citation>
    <scope>NUCLEOTIDE SEQUENCE [LARGE SCALE GENOMIC DNA]</scope>
    <source>
        <strain evidence="3 4">DSM 28057</strain>
    </source>
</reference>
<dbReference type="InterPro" id="IPR011990">
    <property type="entry name" value="TPR-like_helical_dom_sf"/>
</dbReference>
<organism evidence="3 4">
    <name type="scientific">Cecembia rubra</name>
    <dbReference type="NCBI Taxonomy" id="1485585"/>
    <lineage>
        <taxon>Bacteria</taxon>
        <taxon>Pseudomonadati</taxon>
        <taxon>Bacteroidota</taxon>
        <taxon>Cytophagia</taxon>
        <taxon>Cytophagales</taxon>
        <taxon>Cyclobacteriaceae</taxon>
        <taxon>Cecembia</taxon>
    </lineage>
</organism>
<feature type="region of interest" description="Disordered" evidence="1">
    <location>
        <begin position="489"/>
        <end position="516"/>
    </location>
</feature>
<feature type="compositionally biased region" description="Basic and acidic residues" evidence="1">
    <location>
        <begin position="504"/>
        <end position="513"/>
    </location>
</feature>
<protein>
    <recommendedName>
        <fullName evidence="5">Tetratricopeptide repeat protein</fullName>
    </recommendedName>
</protein>
<dbReference type="SUPFAM" id="SSF81901">
    <property type="entry name" value="HCP-like"/>
    <property type="match status" value="1"/>
</dbReference>
<evidence type="ECO:0000313" key="3">
    <source>
        <dbReference type="EMBL" id="PSL02987.1"/>
    </source>
</evidence>
<proteinExistence type="predicted"/>
<dbReference type="AlphaFoldDB" id="A0A2P8E0R4"/>
<evidence type="ECO:0000256" key="1">
    <source>
        <dbReference type="SAM" id="MobiDB-lite"/>
    </source>
</evidence>
<feature type="chain" id="PRO_5015170738" description="Tetratricopeptide repeat protein" evidence="2">
    <location>
        <begin position="22"/>
        <end position="879"/>
    </location>
</feature>
<feature type="compositionally biased region" description="Acidic residues" evidence="1">
    <location>
        <begin position="743"/>
        <end position="756"/>
    </location>
</feature>
<feature type="signal peptide" evidence="2">
    <location>
        <begin position="1"/>
        <end position="21"/>
    </location>
</feature>
<keyword evidence="4" id="KW-1185">Reference proteome</keyword>
<keyword evidence="2" id="KW-0732">Signal</keyword>
<evidence type="ECO:0000313" key="4">
    <source>
        <dbReference type="Proteomes" id="UP000240708"/>
    </source>
</evidence>
<gene>
    <name evidence="3" type="ORF">CLV48_10896</name>
</gene>
<name>A0A2P8E0R4_9BACT</name>